<name>A0ABN1JHB5_9CLOT</name>
<dbReference type="InterPro" id="IPR009577">
    <property type="entry name" value="Sm_multidrug_ex"/>
</dbReference>
<sequence length="154" mass="16495">MLQQLIYVALSSAVPLTEQRLAIPVAVGAGSLDPIHVCIASYLGSLLPVPFVLLFFNAIFKWMKKYKAFDKINIFIENKIRKNSAKMVKYKELGLIAFIAIPLPTTGIWTGSVVAAVLGLDIKKSMLCAAIGGLISAVLITVISVVVGAAFFGV</sequence>
<dbReference type="EMBL" id="BAAACG010000008">
    <property type="protein sequence ID" value="GAA0739738.1"/>
    <property type="molecule type" value="Genomic_DNA"/>
</dbReference>
<dbReference type="PANTHER" id="PTHR36007:SF2">
    <property type="entry name" value="TRANSPORT PROTEIN-RELATED"/>
    <property type="match status" value="1"/>
</dbReference>
<dbReference type="Pfam" id="PF06695">
    <property type="entry name" value="Sm_multidrug_ex"/>
    <property type="match status" value="1"/>
</dbReference>
<protein>
    <submittedName>
        <fullName evidence="2">Small multi-drug export protein</fullName>
    </submittedName>
</protein>
<dbReference type="RefSeq" id="WP_343761057.1">
    <property type="nucleotide sequence ID" value="NZ_BAAACG010000008.1"/>
</dbReference>
<proteinExistence type="predicted"/>
<gene>
    <name evidence="2" type="ORF">GCM10008906_18880</name>
</gene>
<evidence type="ECO:0000313" key="2">
    <source>
        <dbReference type="EMBL" id="GAA0739738.1"/>
    </source>
</evidence>
<feature type="transmembrane region" description="Helical" evidence="1">
    <location>
        <begin position="130"/>
        <end position="152"/>
    </location>
</feature>
<keyword evidence="1" id="KW-1133">Transmembrane helix</keyword>
<comment type="caution">
    <text evidence="2">The sequence shown here is derived from an EMBL/GenBank/DDBJ whole genome shotgun (WGS) entry which is preliminary data.</text>
</comment>
<evidence type="ECO:0000313" key="3">
    <source>
        <dbReference type="Proteomes" id="UP001501510"/>
    </source>
</evidence>
<keyword evidence="1" id="KW-0472">Membrane</keyword>
<organism evidence="2 3">
    <name type="scientific">Clostridium oceanicum</name>
    <dbReference type="NCBI Taxonomy" id="1543"/>
    <lineage>
        <taxon>Bacteria</taxon>
        <taxon>Bacillati</taxon>
        <taxon>Bacillota</taxon>
        <taxon>Clostridia</taxon>
        <taxon>Eubacteriales</taxon>
        <taxon>Clostridiaceae</taxon>
        <taxon>Clostridium</taxon>
    </lineage>
</organism>
<evidence type="ECO:0000256" key="1">
    <source>
        <dbReference type="SAM" id="Phobius"/>
    </source>
</evidence>
<feature type="transmembrane region" description="Helical" evidence="1">
    <location>
        <begin position="39"/>
        <end position="60"/>
    </location>
</feature>
<reference evidence="2 3" key="1">
    <citation type="journal article" date="2019" name="Int. J. Syst. Evol. Microbiol.">
        <title>The Global Catalogue of Microorganisms (GCM) 10K type strain sequencing project: providing services to taxonomists for standard genome sequencing and annotation.</title>
        <authorList>
            <consortium name="The Broad Institute Genomics Platform"/>
            <consortium name="The Broad Institute Genome Sequencing Center for Infectious Disease"/>
            <person name="Wu L."/>
            <person name="Ma J."/>
        </authorList>
    </citation>
    <scope>NUCLEOTIDE SEQUENCE [LARGE SCALE GENOMIC DNA]</scope>
    <source>
        <strain evidence="2 3">JCM 1407</strain>
    </source>
</reference>
<accession>A0ABN1JHB5</accession>
<keyword evidence="3" id="KW-1185">Reference proteome</keyword>
<feature type="transmembrane region" description="Helical" evidence="1">
    <location>
        <begin position="93"/>
        <end position="118"/>
    </location>
</feature>
<dbReference type="Proteomes" id="UP001501510">
    <property type="component" value="Unassembled WGS sequence"/>
</dbReference>
<keyword evidence="1" id="KW-0812">Transmembrane</keyword>
<dbReference type="PANTHER" id="PTHR36007">
    <property type="entry name" value="TRANSPORT PROTEIN-RELATED"/>
    <property type="match status" value="1"/>
</dbReference>